<dbReference type="SUPFAM" id="SSF47413">
    <property type="entry name" value="lambda repressor-like DNA-binding domains"/>
    <property type="match status" value="1"/>
</dbReference>
<dbReference type="CDD" id="cd00093">
    <property type="entry name" value="HTH_XRE"/>
    <property type="match status" value="1"/>
</dbReference>
<protein>
    <submittedName>
        <fullName evidence="2">Helix-turn-helix domain-containing protein</fullName>
    </submittedName>
</protein>
<dbReference type="GO" id="GO:0003677">
    <property type="term" value="F:DNA binding"/>
    <property type="evidence" value="ECO:0007669"/>
    <property type="project" value="InterPro"/>
</dbReference>
<dbReference type="RefSeq" id="WP_369711567.1">
    <property type="nucleotide sequence ID" value="NZ_CP165644.1"/>
</dbReference>
<name>A0AB39VH09_9FUSO</name>
<dbReference type="SMART" id="SM00530">
    <property type="entry name" value="HTH_XRE"/>
    <property type="match status" value="1"/>
</dbReference>
<feature type="domain" description="HTH cro/C1-type" evidence="1">
    <location>
        <begin position="50"/>
        <end position="87"/>
    </location>
</feature>
<dbReference type="KEGG" id="lrug:AB8B22_02765"/>
<dbReference type="InterPro" id="IPR010982">
    <property type="entry name" value="Lambda_DNA-bd_dom_sf"/>
</dbReference>
<reference evidence="2" key="1">
    <citation type="submission" date="2024-07" db="EMBL/GenBank/DDBJ databases">
        <authorList>
            <person name="Li X.-J."/>
            <person name="Wang X."/>
        </authorList>
    </citation>
    <scope>NUCLEOTIDE SEQUENCE</scope>
    <source>
        <strain evidence="2">HSP-334</strain>
    </source>
</reference>
<dbReference type="Pfam" id="PF12844">
    <property type="entry name" value="HTH_19"/>
    <property type="match status" value="1"/>
</dbReference>
<sequence length="142" mass="16322">MTKIKILDMMYSKEGKQGVDMKTKGVTNLGKKLRKIRIDNDEISSDMACKLEISVSYLSAIENGKRNIPKDLAEKLFKIYQLSDNDKEKILQAISIYSGEMRIRLDSLNEKQQKLSLLYAREISKLSDRQIEKITGYLNGKE</sequence>
<evidence type="ECO:0000259" key="1">
    <source>
        <dbReference type="PROSITE" id="PS50943"/>
    </source>
</evidence>
<dbReference type="EMBL" id="CP165644">
    <property type="protein sequence ID" value="XDU67354.1"/>
    <property type="molecule type" value="Genomic_DNA"/>
</dbReference>
<dbReference type="PROSITE" id="PS50943">
    <property type="entry name" value="HTH_CROC1"/>
    <property type="match status" value="1"/>
</dbReference>
<dbReference type="Gene3D" id="1.10.260.40">
    <property type="entry name" value="lambda repressor-like DNA-binding domains"/>
    <property type="match status" value="1"/>
</dbReference>
<evidence type="ECO:0000313" key="2">
    <source>
        <dbReference type="EMBL" id="XDU67354.1"/>
    </source>
</evidence>
<dbReference type="AlphaFoldDB" id="A0AB39VH09"/>
<gene>
    <name evidence="2" type="ORF">AB8B22_02765</name>
</gene>
<organism evidence="2">
    <name type="scientific">Leptotrichia rugosa</name>
    <dbReference type="NCBI Taxonomy" id="3239302"/>
    <lineage>
        <taxon>Bacteria</taxon>
        <taxon>Fusobacteriati</taxon>
        <taxon>Fusobacteriota</taxon>
        <taxon>Fusobacteriia</taxon>
        <taxon>Fusobacteriales</taxon>
        <taxon>Leptotrichiaceae</taxon>
        <taxon>Leptotrichia</taxon>
    </lineage>
</organism>
<accession>A0AB39VH09</accession>
<proteinExistence type="predicted"/>
<dbReference type="InterPro" id="IPR001387">
    <property type="entry name" value="Cro/C1-type_HTH"/>
</dbReference>